<feature type="transmembrane region" description="Helical" evidence="6">
    <location>
        <begin position="97"/>
        <end position="117"/>
    </location>
</feature>
<dbReference type="GO" id="GO:0012505">
    <property type="term" value="C:endomembrane system"/>
    <property type="evidence" value="ECO:0007669"/>
    <property type="project" value="UniProtKB-SubCell"/>
</dbReference>
<evidence type="ECO:0000256" key="6">
    <source>
        <dbReference type="SAM" id="Phobius"/>
    </source>
</evidence>
<dbReference type="InterPro" id="IPR003807">
    <property type="entry name" value="DUF202"/>
</dbReference>
<reference evidence="8" key="1">
    <citation type="submission" date="2022-07" db="EMBL/GenBank/DDBJ databases">
        <title>Draft genome sequence of Zalerion maritima ATCC 34329, a (micro)plastics degrading marine fungus.</title>
        <authorList>
            <person name="Paco A."/>
            <person name="Goncalves M.F.M."/>
            <person name="Rocha-Santos T.A.P."/>
            <person name="Alves A."/>
        </authorList>
    </citation>
    <scope>NUCLEOTIDE SEQUENCE</scope>
    <source>
        <strain evidence="8">ATCC 34329</strain>
    </source>
</reference>
<comment type="subcellular location">
    <subcellularLocation>
        <location evidence="1">Endomembrane system</location>
        <topology evidence="1">Multi-pass membrane protein</topology>
    </subcellularLocation>
</comment>
<dbReference type="PANTHER" id="PTHR34187:SF1">
    <property type="entry name" value="DUF202 DOMAIN-CONTAINING PROTEIN"/>
    <property type="match status" value="1"/>
</dbReference>
<keyword evidence="4 6" id="KW-0472">Membrane</keyword>
<comment type="caution">
    <text evidence="8">The sequence shown here is derived from an EMBL/GenBank/DDBJ whole genome shotgun (WGS) entry which is preliminary data.</text>
</comment>
<accession>A0AAD5RWN5</accession>
<organism evidence="8 9">
    <name type="scientific">Zalerion maritima</name>
    <dbReference type="NCBI Taxonomy" id="339359"/>
    <lineage>
        <taxon>Eukaryota</taxon>
        <taxon>Fungi</taxon>
        <taxon>Dikarya</taxon>
        <taxon>Ascomycota</taxon>
        <taxon>Pezizomycotina</taxon>
        <taxon>Sordariomycetes</taxon>
        <taxon>Lulworthiomycetidae</taxon>
        <taxon>Lulworthiales</taxon>
        <taxon>Lulworthiaceae</taxon>
        <taxon>Zalerion</taxon>
    </lineage>
</organism>
<dbReference type="PANTHER" id="PTHR34187">
    <property type="entry name" value="FGR18P"/>
    <property type="match status" value="1"/>
</dbReference>
<sequence>MSQTRSDRPPTPILDRSRDANNEIPLQQIRPGATCPSVRNDVSTPSSTSHAPEQEQEEEPEPPLPTLLRLWRQHVSIEVDFSACRDHLAVERTFLGYLRTSMMLANLGVIIAQLFALEQSDSGFGYSQVAQPFATTCFSCAVVTIFLGAVRTWRHQHALLQDKALTGGFELTTVGFGLLANFKQLVVVFFAFLVAISVVKEETVE</sequence>
<evidence type="ECO:0000256" key="5">
    <source>
        <dbReference type="SAM" id="MobiDB-lite"/>
    </source>
</evidence>
<evidence type="ECO:0000256" key="3">
    <source>
        <dbReference type="ARBA" id="ARBA00022989"/>
    </source>
</evidence>
<evidence type="ECO:0000313" key="8">
    <source>
        <dbReference type="EMBL" id="KAJ2904529.1"/>
    </source>
</evidence>
<evidence type="ECO:0000256" key="1">
    <source>
        <dbReference type="ARBA" id="ARBA00004127"/>
    </source>
</evidence>
<dbReference type="Pfam" id="PF02656">
    <property type="entry name" value="DUF202"/>
    <property type="match status" value="1"/>
</dbReference>
<dbReference type="EMBL" id="JAKWBI020000051">
    <property type="protein sequence ID" value="KAJ2904529.1"/>
    <property type="molecule type" value="Genomic_DNA"/>
</dbReference>
<evidence type="ECO:0000256" key="2">
    <source>
        <dbReference type="ARBA" id="ARBA00022692"/>
    </source>
</evidence>
<feature type="compositionally biased region" description="Polar residues" evidence="5">
    <location>
        <begin position="40"/>
        <end position="51"/>
    </location>
</feature>
<evidence type="ECO:0000259" key="7">
    <source>
        <dbReference type="Pfam" id="PF02656"/>
    </source>
</evidence>
<feature type="region of interest" description="Disordered" evidence="5">
    <location>
        <begin position="1"/>
        <end position="62"/>
    </location>
</feature>
<feature type="domain" description="DUF202" evidence="7">
    <location>
        <begin position="85"/>
        <end position="158"/>
    </location>
</feature>
<feature type="transmembrane region" description="Helical" evidence="6">
    <location>
        <begin position="171"/>
        <end position="199"/>
    </location>
</feature>
<feature type="transmembrane region" description="Helical" evidence="6">
    <location>
        <begin position="129"/>
        <end position="150"/>
    </location>
</feature>
<name>A0AAD5RWN5_9PEZI</name>
<evidence type="ECO:0000256" key="4">
    <source>
        <dbReference type="ARBA" id="ARBA00023136"/>
    </source>
</evidence>
<keyword evidence="3 6" id="KW-1133">Transmembrane helix</keyword>
<proteinExistence type="predicted"/>
<evidence type="ECO:0000313" key="9">
    <source>
        <dbReference type="Proteomes" id="UP001201980"/>
    </source>
</evidence>
<gene>
    <name evidence="8" type="ORF">MKZ38_007861</name>
</gene>
<protein>
    <recommendedName>
        <fullName evidence="7">DUF202 domain-containing protein</fullName>
    </recommendedName>
</protein>
<dbReference type="Proteomes" id="UP001201980">
    <property type="component" value="Unassembled WGS sequence"/>
</dbReference>
<dbReference type="AlphaFoldDB" id="A0AAD5RWN5"/>
<dbReference type="InterPro" id="IPR052053">
    <property type="entry name" value="IM_YidH-like"/>
</dbReference>
<keyword evidence="9" id="KW-1185">Reference proteome</keyword>
<keyword evidence="2 6" id="KW-0812">Transmembrane</keyword>